<sequence>MRVLRDMNLSKLIDEDEPLFISLVADLFPNQALEKTQYPELEAAIMEHLEETNLIFHPPWILKIIQLYETQTVRHGIMTLGPEGAGKTTCIHTLMSAMTKNGTPHREMRMNPKAITAAQMFGRLDVATNDWTDGIFSALWRKTLKLKKGDHVWLVLDGPVDSIWIENLNSVLDDNKTLTLANGDRLSMAPTCKIIFEPHNIDNASPATVSRNGMVYMSSSGLDWEPVIEAWLRTRNEQQSELLKQLFYDTFPLAYNWATQNLKFAMKVLQCNIIQQIVLLLKSLIPCEENQPEPPEEKSSTQSTVESEAQASQTPVVKSVTDEYIRRAFVFALNWSIGAFLDCSGREKFNAFVRQNLKHLSLPRIMSEPDVSVFDCVVSKEGKWEPWSRLVPSYSYPETTTPDFNSILVPILENVRTDYLINSIAKQGKACLLIGEQGSAKTVMMKSFMKKLNPDLYLNRAFNFSSATSPYQFQKTIESYVEKRMGNTFGPSRGKKMIVFIDDINLPQINEWGDQITNEIVRQTMDMNGFYSLEKPGEFTTIVDMQFVAAMGLPGGGRNDIPARLKRQFCMFNCTIPSDTSIDKIFKIVGEGHYNLKRGFAQDVRILIKKIVPLTRKLWQITRANLLPTPAKFHYVFSLRDLSRIWQGMVGTLANVIENESTLVLIWKNECTRVFADRLTLESDKQWFDSKLLEVVESDLGPEYRKMALHNPPFVDFMRDAPEPTGEEGEDTDMELPKVYEPVWDLNELQERLDMFLSQFNEMVRGAGMDLVFFPDAMWHLVKVSRVIRHPRGNVMLVGVGGSGKQSLTKLASFIAGYKAFQISLSRSYNVANFMEDLKFLYRSCGVQGKGTTFIFTDLDIKEEVFLEYLNNILSSGVISNLFTRDEQQEVISELSPIMRRENNKRTLNNEIVMDYFIQRTCQNLHVVFCFSPVGEKFRSRAMRFPALISGCTLDWFQPWPRDALVAVARHFLSDFKIECSNKVKHELVDALGYIQHIVSSTSAEYFQRFRRATHVTPKSYLNFIGAYKKIYVEKQKELGEGALRMDTGLMKLEEASVCVGILKTELAEMERELAVASKKAEDVLLEVTDRAHQAESVKNQVMKVKEKAEALVEVIAKEKAMAEIKLEAAKPALEEAEAALNTIKPAHIATVRKLGRPPHLIMRIMDCVLIFFHRKLHPSIADSAAPCPKPSWAESLKSQHEVKILDSLQNLIVEVRGPAGTPYATGVWNVRVHLPTQYPFRSPSIGFVNKIFHPNVDFSSGSMCLDVINQSWTPLYSLSNVFDTFLPQLLTYPNPMDPLNGEAATLFISKPNMFAKRVRQYIKKYASCDLMEVSDSSSSDEYLSSMSEDDTD</sequence>
<dbReference type="InterPro" id="IPR035699">
    <property type="entry name" value="AAA_6"/>
</dbReference>
<feature type="coiled-coil region" evidence="11">
    <location>
        <begin position="1060"/>
        <end position="1115"/>
    </location>
</feature>
<keyword evidence="10" id="KW-0206">Cytoskeleton</keyword>
<dbReference type="SUPFAM" id="SSF52540">
    <property type="entry name" value="P-loop containing nucleoside triphosphate hydrolases"/>
    <property type="match status" value="3"/>
</dbReference>
<comment type="similarity">
    <text evidence="2">Belongs to the dynein heavy chain family.</text>
</comment>
<evidence type="ECO:0000256" key="1">
    <source>
        <dbReference type="ARBA" id="ARBA00004245"/>
    </source>
</evidence>
<keyword evidence="6" id="KW-0067">ATP-binding</keyword>
<feature type="region of interest" description="Disordered" evidence="12">
    <location>
        <begin position="290"/>
        <end position="312"/>
    </location>
</feature>
<dbReference type="InterPro" id="IPR024317">
    <property type="entry name" value="Dynein_heavy_chain_D4_dom"/>
</dbReference>
<dbReference type="InterPro" id="IPR016135">
    <property type="entry name" value="UBQ-conjugating_enzyme/RWD"/>
</dbReference>
<dbReference type="Gene3D" id="1.10.287.2610">
    <property type="match status" value="1"/>
</dbReference>
<evidence type="ECO:0000256" key="7">
    <source>
        <dbReference type="ARBA" id="ARBA00023017"/>
    </source>
</evidence>
<dbReference type="EMBL" id="AP028917">
    <property type="protein sequence ID" value="BES98156.1"/>
    <property type="molecule type" value="Genomic_DNA"/>
</dbReference>
<dbReference type="Pfam" id="PF17857">
    <property type="entry name" value="AAA_lid_1"/>
    <property type="match status" value="1"/>
</dbReference>
<comment type="subcellular location">
    <subcellularLocation>
        <location evidence="1">Cytoplasm</location>
        <location evidence="1">Cytoskeleton</location>
    </subcellularLocation>
</comment>
<keyword evidence="5" id="KW-0547">Nucleotide-binding</keyword>
<reference evidence="14 15" key="1">
    <citation type="submission" date="2023-09" db="EMBL/GenBank/DDBJ databases">
        <title>Nesidiocoris tenuis whole genome shotgun sequence.</title>
        <authorList>
            <person name="Shibata T."/>
            <person name="Shimoda M."/>
            <person name="Kobayashi T."/>
            <person name="Uehara T."/>
        </authorList>
    </citation>
    <scope>NUCLEOTIDE SEQUENCE [LARGE SCALE GENOMIC DNA]</scope>
    <source>
        <strain evidence="14 15">Japan</strain>
    </source>
</reference>
<dbReference type="InterPro" id="IPR024743">
    <property type="entry name" value="Dynein_HC_stalk"/>
</dbReference>
<name>A0ABN7B149_9HEMI</name>
<dbReference type="Pfam" id="PF12777">
    <property type="entry name" value="MT"/>
    <property type="match status" value="1"/>
</dbReference>
<keyword evidence="3" id="KW-0963">Cytoplasm</keyword>
<protein>
    <submittedName>
        <fullName evidence="14">Dynein heavy chain</fullName>
    </submittedName>
</protein>
<dbReference type="Gene3D" id="1.10.8.710">
    <property type="match status" value="1"/>
</dbReference>
<dbReference type="Pfam" id="PF17852">
    <property type="entry name" value="Dynein_AAA_lid"/>
    <property type="match status" value="1"/>
</dbReference>
<proteinExistence type="inferred from homology"/>
<dbReference type="Proteomes" id="UP001307889">
    <property type="component" value="Chromosome 9"/>
</dbReference>
<dbReference type="PROSITE" id="PS50127">
    <property type="entry name" value="UBC_2"/>
    <property type="match status" value="1"/>
</dbReference>
<dbReference type="SMART" id="SM00212">
    <property type="entry name" value="UBCc"/>
    <property type="match status" value="1"/>
</dbReference>
<dbReference type="PANTHER" id="PTHR46532:SF4">
    <property type="entry name" value="AAA+ ATPASE DOMAIN-CONTAINING PROTEIN"/>
    <property type="match status" value="1"/>
</dbReference>
<evidence type="ECO:0000256" key="6">
    <source>
        <dbReference type="ARBA" id="ARBA00022840"/>
    </source>
</evidence>
<dbReference type="InterPro" id="IPR000608">
    <property type="entry name" value="UBC"/>
</dbReference>
<dbReference type="Gene3D" id="3.40.50.300">
    <property type="entry name" value="P-loop containing nucleotide triphosphate hydrolases"/>
    <property type="match status" value="2"/>
</dbReference>
<dbReference type="Gene3D" id="1.10.472.130">
    <property type="match status" value="1"/>
</dbReference>
<evidence type="ECO:0000256" key="9">
    <source>
        <dbReference type="ARBA" id="ARBA00023175"/>
    </source>
</evidence>
<feature type="compositionally biased region" description="Polar residues" evidence="12">
    <location>
        <begin position="300"/>
        <end position="312"/>
    </location>
</feature>
<evidence type="ECO:0000256" key="8">
    <source>
        <dbReference type="ARBA" id="ARBA00023054"/>
    </source>
</evidence>
<dbReference type="CDD" id="cd23797">
    <property type="entry name" value="UBCc_UBE2H"/>
    <property type="match status" value="1"/>
</dbReference>
<keyword evidence="8 11" id="KW-0175">Coiled coil</keyword>
<dbReference type="Pfam" id="PF12774">
    <property type="entry name" value="AAA_6"/>
    <property type="match status" value="1"/>
</dbReference>
<evidence type="ECO:0000256" key="5">
    <source>
        <dbReference type="ARBA" id="ARBA00022741"/>
    </source>
</evidence>
<organism evidence="14 15">
    <name type="scientific">Nesidiocoris tenuis</name>
    <dbReference type="NCBI Taxonomy" id="355587"/>
    <lineage>
        <taxon>Eukaryota</taxon>
        <taxon>Metazoa</taxon>
        <taxon>Ecdysozoa</taxon>
        <taxon>Arthropoda</taxon>
        <taxon>Hexapoda</taxon>
        <taxon>Insecta</taxon>
        <taxon>Pterygota</taxon>
        <taxon>Neoptera</taxon>
        <taxon>Paraneoptera</taxon>
        <taxon>Hemiptera</taxon>
        <taxon>Heteroptera</taxon>
        <taxon>Panheteroptera</taxon>
        <taxon>Cimicomorpha</taxon>
        <taxon>Miridae</taxon>
        <taxon>Dicyphina</taxon>
        <taxon>Nesidiocoris</taxon>
    </lineage>
</organism>
<evidence type="ECO:0000259" key="13">
    <source>
        <dbReference type="PROSITE" id="PS50127"/>
    </source>
</evidence>
<evidence type="ECO:0000256" key="3">
    <source>
        <dbReference type="ARBA" id="ARBA00022490"/>
    </source>
</evidence>
<gene>
    <name evidence="14" type="ORF">NTJ_10967</name>
</gene>
<dbReference type="Pfam" id="PF12780">
    <property type="entry name" value="AAA_8"/>
    <property type="match status" value="1"/>
</dbReference>
<keyword evidence="15" id="KW-1185">Reference proteome</keyword>
<dbReference type="Gene3D" id="3.10.110.10">
    <property type="entry name" value="Ubiquitin Conjugating Enzyme"/>
    <property type="match status" value="1"/>
</dbReference>
<evidence type="ECO:0000313" key="14">
    <source>
        <dbReference type="EMBL" id="BES98156.1"/>
    </source>
</evidence>
<dbReference type="Gene3D" id="1.20.920.30">
    <property type="match status" value="1"/>
</dbReference>
<dbReference type="PANTHER" id="PTHR46532">
    <property type="entry name" value="MALE FERTILITY FACTOR KL5"/>
    <property type="match status" value="1"/>
</dbReference>
<dbReference type="Pfam" id="PF00179">
    <property type="entry name" value="UQ_con"/>
    <property type="match status" value="1"/>
</dbReference>
<dbReference type="InterPro" id="IPR027417">
    <property type="entry name" value="P-loop_NTPase"/>
</dbReference>
<accession>A0ABN7B149</accession>
<dbReference type="Pfam" id="PF12775">
    <property type="entry name" value="AAA_7"/>
    <property type="match status" value="1"/>
</dbReference>
<evidence type="ECO:0000256" key="2">
    <source>
        <dbReference type="ARBA" id="ARBA00008887"/>
    </source>
</evidence>
<keyword evidence="7" id="KW-0243">Dynein</keyword>
<evidence type="ECO:0000256" key="12">
    <source>
        <dbReference type="SAM" id="MobiDB-lite"/>
    </source>
</evidence>
<keyword evidence="9" id="KW-0505">Motor protein</keyword>
<feature type="domain" description="UBC core" evidence="13">
    <location>
        <begin position="1172"/>
        <end position="1328"/>
    </location>
</feature>
<evidence type="ECO:0000256" key="10">
    <source>
        <dbReference type="ARBA" id="ARBA00023212"/>
    </source>
</evidence>
<evidence type="ECO:0000256" key="4">
    <source>
        <dbReference type="ARBA" id="ARBA00022701"/>
    </source>
</evidence>
<dbReference type="InterPro" id="IPR041466">
    <property type="entry name" value="Dynein_AAA5_ext"/>
</dbReference>
<evidence type="ECO:0000256" key="11">
    <source>
        <dbReference type="SAM" id="Coils"/>
    </source>
</evidence>
<dbReference type="InterPro" id="IPR026983">
    <property type="entry name" value="DHC"/>
</dbReference>
<dbReference type="InterPro" id="IPR043157">
    <property type="entry name" value="Dynein_AAA1S"/>
</dbReference>
<keyword evidence="4" id="KW-0493">Microtubule</keyword>
<dbReference type="SUPFAM" id="SSF54495">
    <property type="entry name" value="UBC-like"/>
    <property type="match status" value="1"/>
</dbReference>
<evidence type="ECO:0000313" key="15">
    <source>
        <dbReference type="Proteomes" id="UP001307889"/>
    </source>
</evidence>
<dbReference type="InterPro" id="IPR041589">
    <property type="entry name" value="DNAH3_AAA_lid_1"/>
</dbReference>